<dbReference type="SUPFAM" id="SSF51283">
    <property type="entry name" value="dUTPase-like"/>
    <property type="match status" value="1"/>
</dbReference>
<dbReference type="InterPro" id="IPR029054">
    <property type="entry name" value="dUTPase-like"/>
</dbReference>
<feature type="domain" description="dUTPase-like" evidence="5">
    <location>
        <begin position="85"/>
        <end position="169"/>
    </location>
</feature>
<dbReference type="GO" id="GO:0000287">
    <property type="term" value="F:magnesium ion binding"/>
    <property type="evidence" value="ECO:0007669"/>
    <property type="project" value="InterPro"/>
</dbReference>
<evidence type="ECO:0000256" key="2">
    <source>
        <dbReference type="ARBA" id="ARBA00012379"/>
    </source>
</evidence>
<comment type="similarity">
    <text evidence="1">Belongs to the dUTPase family.</text>
</comment>
<keyword evidence="3" id="KW-0378">Hydrolase</keyword>
<evidence type="ECO:0000256" key="3">
    <source>
        <dbReference type="ARBA" id="ARBA00022801"/>
    </source>
</evidence>
<evidence type="ECO:0000259" key="5">
    <source>
        <dbReference type="Pfam" id="PF00692"/>
    </source>
</evidence>
<dbReference type="GO" id="GO:0004170">
    <property type="term" value="F:dUTP diphosphatase activity"/>
    <property type="evidence" value="ECO:0007669"/>
    <property type="project" value="UniProtKB-EC"/>
</dbReference>
<dbReference type="EC" id="3.6.1.23" evidence="2"/>
<dbReference type="InterPro" id="IPR008181">
    <property type="entry name" value="dUTPase"/>
</dbReference>
<dbReference type="Gene3D" id="2.70.40.10">
    <property type="match status" value="1"/>
</dbReference>
<dbReference type="PANTHER" id="PTHR11241">
    <property type="entry name" value="DEOXYURIDINE 5'-TRIPHOSPHATE NUCLEOTIDOHYDROLASE"/>
    <property type="match status" value="1"/>
</dbReference>
<evidence type="ECO:0000313" key="6">
    <source>
        <dbReference type="EMBL" id="QHT91367.1"/>
    </source>
</evidence>
<dbReference type="AlphaFoldDB" id="A0A6C0IHH0"/>
<dbReference type="GO" id="GO:0006226">
    <property type="term" value="P:dUMP biosynthetic process"/>
    <property type="evidence" value="ECO:0007669"/>
    <property type="project" value="InterPro"/>
</dbReference>
<dbReference type="PANTHER" id="PTHR11241:SF0">
    <property type="entry name" value="DEOXYURIDINE 5'-TRIPHOSPHATE NUCLEOTIDOHYDROLASE"/>
    <property type="match status" value="1"/>
</dbReference>
<dbReference type="GO" id="GO:0046081">
    <property type="term" value="P:dUTP catabolic process"/>
    <property type="evidence" value="ECO:0007669"/>
    <property type="project" value="InterPro"/>
</dbReference>
<organism evidence="6">
    <name type="scientific">viral metagenome</name>
    <dbReference type="NCBI Taxonomy" id="1070528"/>
    <lineage>
        <taxon>unclassified sequences</taxon>
        <taxon>metagenomes</taxon>
        <taxon>organismal metagenomes</taxon>
    </lineage>
</organism>
<sequence length="171" mass="18968">MTESFYRLELCPNPDCLQYYESYTTENRSNENAGVDLYSVEDYKVSSSFDERHNPAPKAVHLLNLGTRARLVKVTPIEEVDAHYWLLPRSSIYKSGIMMANSVGVIDASYRGTLMAPVTNLNEHTYPNVSKGTRLFQIVAPNMGYIKEIKIVSSLSETSRGAGGFGSTGST</sequence>
<protein>
    <recommendedName>
        <fullName evidence="2">dUTP diphosphatase</fullName>
        <ecNumber evidence="2">3.6.1.23</ecNumber>
    </recommendedName>
</protein>
<name>A0A6C0IHH0_9ZZZZ</name>
<accession>A0A6C0IHH0</accession>
<dbReference type="CDD" id="cd07557">
    <property type="entry name" value="trimeric_dUTPase"/>
    <property type="match status" value="1"/>
</dbReference>
<dbReference type="Pfam" id="PF00692">
    <property type="entry name" value="dUTPase"/>
    <property type="match status" value="1"/>
</dbReference>
<dbReference type="InterPro" id="IPR036157">
    <property type="entry name" value="dUTPase-like_sf"/>
</dbReference>
<evidence type="ECO:0000256" key="4">
    <source>
        <dbReference type="ARBA" id="ARBA00023080"/>
    </source>
</evidence>
<dbReference type="InterPro" id="IPR033704">
    <property type="entry name" value="dUTPase_trimeric"/>
</dbReference>
<reference evidence="6" key="1">
    <citation type="journal article" date="2020" name="Nature">
        <title>Giant virus diversity and host interactions through global metagenomics.</title>
        <authorList>
            <person name="Schulz F."/>
            <person name="Roux S."/>
            <person name="Paez-Espino D."/>
            <person name="Jungbluth S."/>
            <person name="Walsh D.A."/>
            <person name="Denef V.J."/>
            <person name="McMahon K.D."/>
            <person name="Konstantinidis K.T."/>
            <person name="Eloe-Fadrosh E.A."/>
            <person name="Kyrpides N.C."/>
            <person name="Woyke T."/>
        </authorList>
    </citation>
    <scope>NUCLEOTIDE SEQUENCE</scope>
    <source>
        <strain evidence="6">GVMAG-M-3300023184-77</strain>
    </source>
</reference>
<dbReference type="EMBL" id="MN740165">
    <property type="protein sequence ID" value="QHT91367.1"/>
    <property type="molecule type" value="Genomic_DNA"/>
</dbReference>
<keyword evidence="4" id="KW-0546">Nucleotide metabolism</keyword>
<evidence type="ECO:0000256" key="1">
    <source>
        <dbReference type="ARBA" id="ARBA00006581"/>
    </source>
</evidence>
<proteinExistence type="inferred from homology"/>